<feature type="domain" description="YncI copper-binding" evidence="2">
    <location>
        <begin position="42"/>
        <end position="97"/>
    </location>
</feature>
<evidence type="ECO:0000256" key="1">
    <source>
        <dbReference type="SAM" id="Phobius"/>
    </source>
</evidence>
<name>A0ABR9MW88_9MICO</name>
<keyword evidence="1" id="KW-0472">Membrane</keyword>
<evidence type="ECO:0000313" key="3">
    <source>
        <dbReference type="EMBL" id="MBE1875660.1"/>
    </source>
</evidence>
<dbReference type="InterPro" id="IPR038507">
    <property type="entry name" value="YcnI-like_sf"/>
</dbReference>
<organism evidence="3 4">
    <name type="scientific">Myceligenerans pegani</name>
    <dbReference type="NCBI Taxonomy" id="2776917"/>
    <lineage>
        <taxon>Bacteria</taxon>
        <taxon>Bacillati</taxon>
        <taxon>Actinomycetota</taxon>
        <taxon>Actinomycetes</taxon>
        <taxon>Micrococcales</taxon>
        <taxon>Promicromonosporaceae</taxon>
        <taxon>Myceligenerans</taxon>
    </lineage>
</organism>
<dbReference type="Proteomes" id="UP000625527">
    <property type="component" value="Unassembled WGS sequence"/>
</dbReference>
<dbReference type="RefSeq" id="WP_192862234.1">
    <property type="nucleotide sequence ID" value="NZ_JADAQT010000067.1"/>
</dbReference>
<keyword evidence="1" id="KW-1133">Transmembrane helix</keyword>
<reference evidence="3 4" key="1">
    <citation type="submission" date="2020-10" db="EMBL/GenBank/DDBJ databases">
        <title>Myceligenerans pegani sp. nov., an endophytic actinomycete isolated from Peganum harmala L. in Xinjiang, China.</title>
        <authorList>
            <person name="Xin L."/>
        </authorList>
    </citation>
    <scope>NUCLEOTIDE SEQUENCE [LARGE SCALE GENOMIC DNA]</scope>
    <source>
        <strain evidence="3 4">TRM65318</strain>
    </source>
</reference>
<protein>
    <submittedName>
        <fullName evidence="3">DUF1775 domain-containing protein</fullName>
    </submittedName>
</protein>
<dbReference type="Pfam" id="PF07987">
    <property type="entry name" value="DUF1775"/>
    <property type="match status" value="2"/>
</dbReference>
<evidence type="ECO:0000313" key="4">
    <source>
        <dbReference type="Proteomes" id="UP000625527"/>
    </source>
</evidence>
<gene>
    <name evidence="3" type="ORF">IHE71_08050</name>
</gene>
<dbReference type="EMBL" id="JADAQT010000067">
    <property type="protein sequence ID" value="MBE1875660.1"/>
    <property type="molecule type" value="Genomic_DNA"/>
</dbReference>
<keyword evidence="4" id="KW-1185">Reference proteome</keyword>
<dbReference type="InterPro" id="IPR012533">
    <property type="entry name" value="YcnI-copper_dom"/>
</dbReference>
<keyword evidence="1" id="KW-0812">Transmembrane</keyword>
<evidence type="ECO:0000259" key="2">
    <source>
        <dbReference type="Pfam" id="PF07987"/>
    </source>
</evidence>
<feature type="domain" description="YncI copper-binding" evidence="2">
    <location>
        <begin position="102"/>
        <end position="161"/>
    </location>
</feature>
<accession>A0ABR9MW88</accession>
<dbReference type="Gene3D" id="2.60.40.2230">
    <property type="entry name" value="Uncharacterised protein YcnI-like PF07987, DUF1775"/>
    <property type="match status" value="1"/>
</dbReference>
<sequence length="214" mass="21629">MRTAPASRRTRSGPPRVGARGLLSVLAAGVLCLLPAAPAAAHVLIETVEPNGDGTTTLTFTFDHGCEGEPTHMLHVTMPDGVEALAADQPGGWTADVGPGYVHWQGDPVPDGDRAEFTLDVRVTGTVGQSFSFPTEQGCPSGAAYEWTDTDPTAAHPAPTFVATAATLADTPAPAATDPAGTSQVGTLPLIAGIVATAVAAGAGGGWAARRRIS</sequence>
<comment type="caution">
    <text evidence="3">The sequence shown here is derived from an EMBL/GenBank/DDBJ whole genome shotgun (WGS) entry which is preliminary data.</text>
</comment>
<feature type="transmembrane region" description="Helical" evidence="1">
    <location>
        <begin position="188"/>
        <end position="209"/>
    </location>
</feature>
<proteinExistence type="predicted"/>